<sequence length="48" mass="5485">MPALEKRVAELERKNAELLARQILLEAVQKLIVSRVDSLFVASFLPMF</sequence>
<organism evidence="3 5">
    <name type="scientific">Streptococcus zhangguiae</name>
    <dbReference type="NCBI Taxonomy" id="2664091"/>
    <lineage>
        <taxon>Bacteria</taxon>
        <taxon>Bacillati</taxon>
        <taxon>Bacillota</taxon>
        <taxon>Bacilli</taxon>
        <taxon>Lactobacillales</taxon>
        <taxon>Streptococcaceae</taxon>
        <taxon>Streptococcus</taxon>
    </lineage>
</organism>
<evidence type="ECO:0000313" key="5">
    <source>
        <dbReference type="Proteomes" id="UP000435423"/>
    </source>
</evidence>
<dbReference type="RefSeq" id="WP_154607459.1">
    <property type="nucleotide sequence ID" value="NZ_CP072115.1"/>
</dbReference>
<comment type="caution">
    <text evidence="3">The sequence shown here is derived from an EMBL/GenBank/DDBJ whole genome shotgun (WGS) entry which is preliminary data.</text>
</comment>
<dbReference type="AlphaFoldDB" id="A0A6I4R7B6"/>
<reference evidence="3 5" key="1">
    <citation type="submission" date="2019-10" db="EMBL/GenBank/DDBJ databases">
        <title>Streptococcis sp, isolated from the respiratory tract of Marmot.</title>
        <authorList>
            <person name="Zhang G."/>
        </authorList>
    </citation>
    <scope>NUCLEOTIDE SEQUENCE [LARGE SCALE GENOMIC DNA]</scope>
    <source>
        <strain evidence="3">Zg-70</strain>
        <strain evidence="5">zg-70</strain>
    </source>
</reference>
<evidence type="ECO:0000256" key="1">
    <source>
        <dbReference type="SAM" id="Coils"/>
    </source>
</evidence>
<dbReference type="Proteomes" id="UP000435423">
    <property type="component" value="Unassembled WGS sequence"/>
</dbReference>
<evidence type="ECO:0000313" key="2">
    <source>
        <dbReference type="EMBL" id="MTB63633.1"/>
    </source>
</evidence>
<gene>
    <name evidence="2" type="ORF">GGG87_01235</name>
    <name evidence="3" type="ORF">GGH11_00050</name>
</gene>
<name>A0A6I4R7B6_9STRE</name>
<proteinExistence type="predicted"/>
<dbReference type="Proteomes" id="UP000435060">
    <property type="component" value="Unassembled WGS sequence"/>
</dbReference>
<evidence type="ECO:0000313" key="4">
    <source>
        <dbReference type="Proteomes" id="UP000435060"/>
    </source>
</evidence>
<evidence type="ECO:0000313" key="3">
    <source>
        <dbReference type="EMBL" id="MWV55389.1"/>
    </source>
</evidence>
<dbReference type="EMBL" id="WLCG01000001">
    <property type="protein sequence ID" value="MTB63633.1"/>
    <property type="molecule type" value="Genomic_DNA"/>
</dbReference>
<accession>A0A6I4R7B6</accession>
<dbReference type="EMBL" id="WUBJ01000001">
    <property type="protein sequence ID" value="MWV55389.1"/>
    <property type="molecule type" value="Genomic_DNA"/>
</dbReference>
<feature type="coiled-coil region" evidence="1">
    <location>
        <begin position="1"/>
        <end position="28"/>
    </location>
</feature>
<reference evidence="2 4" key="2">
    <citation type="submission" date="2019-11" db="EMBL/GenBank/DDBJ databases">
        <title>Streptococcis sp. isolated from the respiratory tract of Marmot.</title>
        <authorList>
            <person name="Zhang G."/>
        </authorList>
    </citation>
    <scope>NUCLEOTIDE SEQUENCE [LARGE SCALE GENOMIC DNA]</scope>
    <source>
        <strain evidence="2">Zg-86</strain>
        <strain evidence="4">zg-86</strain>
    </source>
</reference>
<keyword evidence="1" id="KW-0175">Coiled coil</keyword>
<keyword evidence="4" id="KW-1185">Reference proteome</keyword>
<protein>
    <submittedName>
        <fullName evidence="3">Uncharacterized protein</fullName>
    </submittedName>
</protein>